<feature type="transmembrane region" description="Helical" evidence="1">
    <location>
        <begin position="48"/>
        <end position="68"/>
    </location>
</feature>
<dbReference type="KEGG" id="alp:LPB137_02520"/>
<evidence type="ECO:0000313" key="2">
    <source>
        <dbReference type="EMBL" id="APW64799.1"/>
    </source>
</evidence>
<dbReference type="STRING" id="1850254.LPB137_02520"/>
<accession>A0A1P8KJR6</accession>
<sequence>MEPVLIIRPEIALDDFLPIFLSSSFVLLFGLFYIAIYTLVKMEKIRTVYMPFAYMFWALQTYCMYYVATTIQSNAFTIKALMVTMVCYLILPHLYYYLNIRSEQRYEQ</sequence>
<evidence type="ECO:0000256" key="1">
    <source>
        <dbReference type="SAM" id="Phobius"/>
    </source>
</evidence>
<name>A0A1P8KJR6_9BACT</name>
<dbReference type="EMBL" id="CP019070">
    <property type="protein sequence ID" value="APW64799.1"/>
    <property type="molecule type" value="Genomic_DNA"/>
</dbReference>
<organism evidence="2 3">
    <name type="scientific">Poseidonibacter parvus</name>
    <dbReference type="NCBI Taxonomy" id="1850254"/>
    <lineage>
        <taxon>Bacteria</taxon>
        <taxon>Pseudomonadati</taxon>
        <taxon>Campylobacterota</taxon>
        <taxon>Epsilonproteobacteria</taxon>
        <taxon>Campylobacterales</taxon>
        <taxon>Arcobacteraceae</taxon>
        <taxon>Poseidonibacter</taxon>
    </lineage>
</organism>
<dbReference type="AlphaFoldDB" id="A0A1P8KJR6"/>
<dbReference type="Proteomes" id="UP000186074">
    <property type="component" value="Chromosome"/>
</dbReference>
<feature type="transmembrane region" description="Helical" evidence="1">
    <location>
        <begin position="80"/>
        <end position="98"/>
    </location>
</feature>
<keyword evidence="1" id="KW-0812">Transmembrane</keyword>
<keyword evidence="3" id="KW-1185">Reference proteome</keyword>
<keyword evidence="1" id="KW-0472">Membrane</keyword>
<evidence type="ECO:0000313" key="3">
    <source>
        <dbReference type="Proteomes" id="UP000186074"/>
    </source>
</evidence>
<dbReference type="RefSeq" id="WP_076083968.1">
    <property type="nucleotide sequence ID" value="NZ_CP019070.1"/>
</dbReference>
<feature type="transmembrane region" description="Helical" evidence="1">
    <location>
        <begin position="16"/>
        <end position="36"/>
    </location>
</feature>
<gene>
    <name evidence="2" type="ORF">LPB137_02520</name>
</gene>
<proteinExistence type="predicted"/>
<reference evidence="2 3" key="1">
    <citation type="submission" date="2017-01" db="EMBL/GenBank/DDBJ databases">
        <title>Genome sequencing of Arcobacter sp. LPB0137.</title>
        <authorList>
            <person name="Lee G.-W."/>
            <person name="Yi H."/>
        </authorList>
    </citation>
    <scope>NUCLEOTIDE SEQUENCE [LARGE SCALE GENOMIC DNA]</scope>
    <source>
        <strain evidence="2 3">LPB0137</strain>
    </source>
</reference>
<keyword evidence="1" id="KW-1133">Transmembrane helix</keyword>
<dbReference type="OrthoDB" id="5345127at2"/>
<protein>
    <submittedName>
        <fullName evidence="2">Uncharacterized protein</fullName>
    </submittedName>
</protein>